<gene>
    <name evidence="3" type="ORF">SIN8267_02199</name>
</gene>
<evidence type="ECO:0000259" key="2">
    <source>
        <dbReference type="Pfam" id="PF10400"/>
    </source>
</evidence>
<sequence>MSLKHAVLALLQKEEGSGYDLSKRFKGGMSYFWSASHQQIYQQLKKMLSDDLIAVRVESQDGKPDKKIYQITELGTQALIDWIEEPSKMSRVNDAFLVKLYAGEVVDNSVLAAKIKEHVVHHQKLLTAFALLEEEYAGMNKQQRKRVMLPYMTLRKGVLGEQAWLQWAEEALALLEQ</sequence>
<accession>A0ABM9AFU8</accession>
<dbReference type="PANTHER" id="PTHR43252">
    <property type="entry name" value="TRANSCRIPTIONAL REGULATOR YQJI"/>
    <property type="match status" value="1"/>
</dbReference>
<feature type="domain" description="Transcription regulator PadR N-terminal" evidence="1">
    <location>
        <begin position="7"/>
        <end position="79"/>
    </location>
</feature>
<dbReference type="InterPro" id="IPR036390">
    <property type="entry name" value="WH_DNA-bd_sf"/>
</dbReference>
<dbReference type="PANTHER" id="PTHR43252:SF4">
    <property type="entry name" value="TRANSCRIPTIONAL REGULATORY PROTEIN"/>
    <property type="match status" value="1"/>
</dbReference>
<dbReference type="SUPFAM" id="SSF46785">
    <property type="entry name" value="Winged helix' DNA-binding domain"/>
    <property type="match status" value="1"/>
</dbReference>
<feature type="domain" description="Transcription regulator PadR C-terminal" evidence="2">
    <location>
        <begin position="93"/>
        <end position="176"/>
    </location>
</feature>
<dbReference type="InterPro" id="IPR005149">
    <property type="entry name" value="Tscrpt_reg_PadR_N"/>
</dbReference>
<protein>
    <recommendedName>
        <fullName evidence="5">PadR family transcriptional regulator</fullName>
    </recommendedName>
</protein>
<evidence type="ECO:0000313" key="3">
    <source>
        <dbReference type="EMBL" id="CAH0992084.1"/>
    </source>
</evidence>
<dbReference type="Gene3D" id="6.10.140.190">
    <property type="match status" value="1"/>
</dbReference>
<evidence type="ECO:0008006" key="5">
    <source>
        <dbReference type="Google" id="ProtNLM"/>
    </source>
</evidence>
<evidence type="ECO:0000259" key="1">
    <source>
        <dbReference type="Pfam" id="PF03551"/>
    </source>
</evidence>
<dbReference type="Gene3D" id="1.10.10.10">
    <property type="entry name" value="Winged helix-like DNA-binding domain superfamily/Winged helix DNA-binding domain"/>
    <property type="match status" value="1"/>
</dbReference>
<reference evidence="3" key="1">
    <citation type="submission" date="2021-12" db="EMBL/GenBank/DDBJ databases">
        <authorList>
            <person name="Rodrigo-Torres L."/>
            <person name="Arahal R. D."/>
            <person name="Lucena T."/>
        </authorList>
    </citation>
    <scope>NUCLEOTIDE SEQUENCE</scope>
    <source>
        <strain evidence="3">CECT 8267</strain>
    </source>
</reference>
<dbReference type="InterPro" id="IPR036388">
    <property type="entry name" value="WH-like_DNA-bd_sf"/>
</dbReference>
<evidence type="ECO:0000313" key="4">
    <source>
        <dbReference type="Proteomes" id="UP000838100"/>
    </source>
</evidence>
<dbReference type="Pfam" id="PF03551">
    <property type="entry name" value="PadR"/>
    <property type="match status" value="1"/>
</dbReference>
<dbReference type="Proteomes" id="UP000838100">
    <property type="component" value="Unassembled WGS sequence"/>
</dbReference>
<organism evidence="3 4">
    <name type="scientific">Sinobacterium norvegicum</name>
    <dbReference type="NCBI Taxonomy" id="1641715"/>
    <lineage>
        <taxon>Bacteria</taxon>
        <taxon>Pseudomonadati</taxon>
        <taxon>Pseudomonadota</taxon>
        <taxon>Gammaproteobacteria</taxon>
        <taxon>Cellvibrionales</taxon>
        <taxon>Spongiibacteraceae</taxon>
        <taxon>Sinobacterium</taxon>
    </lineage>
</organism>
<dbReference type="RefSeq" id="WP_237444780.1">
    <property type="nucleotide sequence ID" value="NZ_CAKLPX010000002.1"/>
</dbReference>
<proteinExistence type="predicted"/>
<dbReference type="EMBL" id="CAKLPX010000002">
    <property type="protein sequence ID" value="CAH0992084.1"/>
    <property type="molecule type" value="Genomic_DNA"/>
</dbReference>
<keyword evidence="4" id="KW-1185">Reference proteome</keyword>
<dbReference type="Pfam" id="PF10400">
    <property type="entry name" value="Vir_act_alpha_C"/>
    <property type="match status" value="1"/>
</dbReference>
<comment type="caution">
    <text evidence="3">The sequence shown here is derived from an EMBL/GenBank/DDBJ whole genome shotgun (WGS) entry which is preliminary data.</text>
</comment>
<dbReference type="InterPro" id="IPR018309">
    <property type="entry name" value="Tscrpt_reg_PadR_C"/>
</dbReference>
<name>A0ABM9AFU8_9GAMM</name>